<feature type="chain" id="PRO_5022726352" evidence="5">
    <location>
        <begin position="19"/>
        <end position="489"/>
    </location>
</feature>
<proteinExistence type="predicted"/>
<dbReference type="PANTHER" id="PTHR35848">
    <property type="entry name" value="OXALATE-BINDING PROTEIN"/>
    <property type="match status" value="1"/>
</dbReference>
<feature type="domain" description="Cupin type-1" evidence="6">
    <location>
        <begin position="129"/>
        <end position="276"/>
    </location>
</feature>
<dbReference type="SUPFAM" id="SSF51182">
    <property type="entry name" value="RmlC-like cupins"/>
    <property type="match status" value="1"/>
</dbReference>
<feature type="compositionally biased region" description="Basic and acidic residues" evidence="4">
    <location>
        <begin position="57"/>
        <end position="66"/>
    </location>
</feature>
<dbReference type="InterPro" id="IPR014710">
    <property type="entry name" value="RmlC-like_jellyroll"/>
</dbReference>
<gene>
    <name evidence="7" type="ORF">BDQ12DRAFT_706491</name>
</gene>
<dbReference type="InterPro" id="IPR051610">
    <property type="entry name" value="GPI/OXD"/>
</dbReference>
<dbReference type="Proteomes" id="UP000308652">
    <property type="component" value="Unassembled WGS sequence"/>
</dbReference>
<dbReference type="AlphaFoldDB" id="A0A5C3LUQ6"/>
<feature type="compositionally biased region" description="Polar residues" evidence="4">
    <location>
        <begin position="67"/>
        <end position="101"/>
    </location>
</feature>
<evidence type="ECO:0000259" key="6">
    <source>
        <dbReference type="SMART" id="SM00835"/>
    </source>
</evidence>
<evidence type="ECO:0000256" key="3">
    <source>
        <dbReference type="PIRSR" id="PIRSR617774-2"/>
    </source>
</evidence>
<feature type="signal peptide" evidence="5">
    <location>
        <begin position="1"/>
        <end position="18"/>
    </location>
</feature>
<feature type="binding site" evidence="3">
    <location>
        <position position="172"/>
    </location>
    <ligand>
        <name>Mn(2+)</name>
        <dbReference type="ChEBI" id="CHEBI:29035"/>
        <label>1</label>
    </ligand>
</feature>
<keyword evidence="5" id="KW-0732">Signal</keyword>
<keyword evidence="3" id="KW-0464">Manganese</keyword>
<feature type="binding site" evidence="3">
    <location>
        <position position="178"/>
    </location>
    <ligand>
        <name>Mn(2+)</name>
        <dbReference type="ChEBI" id="CHEBI:29035"/>
        <label>1</label>
    </ligand>
</feature>
<feature type="domain" description="Cupin type-1" evidence="6">
    <location>
        <begin position="316"/>
        <end position="478"/>
    </location>
</feature>
<feature type="binding site" evidence="3">
    <location>
        <position position="223"/>
    </location>
    <ligand>
        <name>Mn(2+)</name>
        <dbReference type="ChEBI" id="CHEBI:29035"/>
        <label>1</label>
    </ligand>
</feature>
<keyword evidence="8" id="KW-1185">Reference proteome</keyword>
<feature type="binding site" evidence="3">
    <location>
        <position position="382"/>
    </location>
    <ligand>
        <name>Mn(2+)</name>
        <dbReference type="ChEBI" id="CHEBI:29035"/>
        <label>2</label>
    </ligand>
</feature>
<feature type="region of interest" description="Disordered" evidence="4">
    <location>
        <begin position="54"/>
        <end position="119"/>
    </location>
</feature>
<dbReference type="GO" id="GO:0046872">
    <property type="term" value="F:metal ion binding"/>
    <property type="evidence" value="ECO:0007669"/>
    <property type="project" value="UniProtKB-KW"/>
</dbReference>
<sequence>MLLPHLPILLLALGSVSALDPQLAEFFKNKAVRPLSLAERAAAGIKPRHLRPFTEPADVRLNKRDSITSPDVGQPATWETNTQPQPQRGATGSTFGSSDTNIELDRQNPDNVAPPTTDSGIVPNLKWSFSLSHTRLLKGGWVREQVIQDLPPSVDVAAAELRLEPNAYRELHWHRVAEWGYILNGTGRVSAIDEDGKSYISDIQGPTNGEDPDIYYFPPGVPHSIQALGTGLEILIIFTDGNFDRTGTTFMLSDWLARTPLSIISQNLGINISELANIPQKDPYIIQATEPPLPLGHAEESAPKSPDGEVPNPYVFRLKDQEKQIAKGGGGWVKIQDSVTNFKAFILIFRMIFLGTNRTHQVSKEIASALVFVEPNGLRELHWHTVDEWLYILHGKARATAFAGSSTSRTFDFQVGDTGVFPVSYGHYIKNLSPTEPLIYLEIFKAERFVDFSATQWLALTPPQVVADLLNISVATVQGLKREKQLIIK</sequence>
<dbReference type="InterPro" id="IPR017774">
    <property type="entry name" value="Bicupin_oxalate_deCO2ase/Oxase"/>
</dbReference>
<dbReference type="Pfam" id="PF00190">
    <property type="entry name" value="Cupin_1"/>
    <property type="match status" value="2"/>
</dbReference>
<feature type="binding site" evidence="3">
    <location>
        <position position="174"/>
    </location>
    <ligand>
        <name>Mn(2+)</name>
        <dbReference type="ChEBI" id="CHEBI:29035"/>
        <label>1</label>
    </ligand>
</feature>
<evidence type="ECO:0000256" key="2">
    <source>
        <dbReference type="PIRSR" id="PIRSR617774-1"/>
    </source>
</evidence>
<dbReference type="GO" id="GO:0033609">
    <property type="term" value="P:oxalate metabolic process"/>
    <property type="evidence" value="ECO:0007669"/>
    <property type="project" value="InterPro"/>
</dbReference>
<evidence type="ECO:0000256" key="5">
    <source>
        <dbReference type="SAM" id="SignalP"/>
    </source>
</evidence>
<dbReference type="STRING" id="68775.A0A5C3LUQ6"/>
<dbReference type="EMBL" id="ML213616">
    <property type="protein sequence ID" value="TFK36133.1"/>
    <property type="molecule type" value="Genomic_DNA"/>
</dbReference>
<dbReference type="InterPro" id="IPR011051">
    <property type="entry name" value="RmlC_Cupin_sf"/>
</dbReference>
<reference evidence="7 8" key="1">
    <citation type="journal article" date="2019" name="Nat. Ecol. Evol.">
        <title>Megaphylogeny resolves global patterns of mushroom evolution.</title>
        <authorList>
            <person name="Varga T."/>
            <person name="Krizsan K."/>
            <person name="Foldi C."/>
            <person name="Dima B."/>
            <person name="Sanchez-Garcia M."/>
            <person name="Sanchez-Ramirez S."/>
            <person name="Szollosi G.J."/>
            <person name="Szarkandi J.G."/>
            <person name="Papp V."/>
            <person name="Albert L."/>
            <person name="Andreopoulos W."/>
            <person name="Angelini C."/>
            <person name="Antonin V."/>
            <person name="Barry K.W."/>
            <person name="Bougher N.L."/>
            <person name="Buchanan P."/>
            <person name="Buyck B."/>
            <person name="Bense V."/>
            <person name="Catcheside P."/>
            <person name="Chovatia M."/>
            <person name="Cooper J."/>
            <person name="Damon W."/>
            <person name="Desjardin D."/>
            <person name="Finy P."/>
            <person name="Geml J."/>
            <person name="Haridas S."/>
            <person name="Hughes K."/>
            <person name="Justo A."/>
            <person name="Karasinski D."/>
            <person name="Kautmanova I."/>
            <person name="Kiss B."/>
            <person name="Kocsube S."/>
            <person name="Kotiranta H."/>
            <person name="LaButti K.M."/>
            <person name="Lechner B.E."/>
            <person name="Liimatainen K."/>
            <person name="Lipzen A."/>
            <person name="Lukacs Z."/>
            <person name="Mihaltcheva S."/>
            <person name="Morgado L.N."/>
            <person name="Niskanen T."/>
            <person name="Noordeloos M.E."/>
            <person name="Ohm R.A."/>
            <person name="Ortiz-Santana B."/>
            <person name="Ovrebo C."/>
            <person name="Racz N."/>
            <person name="Riley R."/>
            <person name="Savchenko A."/>
            <person name="Shiryaev A."/>
            <person name="Soop K."/>
            <person name="Spirin V."/>
            <person name="Szebenyi C."/>
            <person name="Tomsovsky M."/>
            <person name="Tulloss R.E."/>
            <person name="Uehling J."/>
            <person name="Grigoriev I.V."/>
            <person name="Vagvolgyi C."/>
            <person name="Papp T."/>
            <person name="Martin F.M."/>
            <person name="Miettinen O."/>
            <person name="Hibbett D.S."/>
            <person name="Nagy L.G."/>
        </authorList>
    </citation>
    <scope>NUCLEOTIDE SEQUENCE [LARGE SCALE GENOMIC DNA]</scope>
    <source>
        <strain evidence="7 8">CBS 166.37</strain>
    </source>
</reference>
<keyword evidence="1 3" id="KW-0479">Metal-binding</keyword>
<feature type="binding site" evidence="3">
    <location>
        <position position="384"/>
    </location>
    <ligand>
        <name>Mn(2+)</name>
        <dbReference type="ChEBI" id="CHEBI:29035"/>
        <label>2</label>
    </ligand>
</feature>
<comment type="cofactor">
    <cofactor evidence="3">
        <name>Mn(2+)</name>
        <dbReference type="ChEBI" id="CHEBI:29035"/>
    </cofactor>
    <text evidence="3">Binds 2 manganese ions per subunit.</text>
</comment>
<feature type="binding site" evidence="3">
    <location>
        <position position="427"/>
    </location>
    <ligand>
        <name>Mn(2+)</name>
        <dbReference type="ChEBI" id="CHEBI:29035"/>
        <label>2</label>
    </ligand>
</feature>
<dbReference type="OrthoDB" id="10263073at2759"/>
<dbReference type="CDD" id="cd20305">
    <property type="entry name" value="cupin_OxDC_C"/>
    <property type="match status" value="1"/>
</dbReference>
<feature type="binding site" evidence="3">
    <location>
        <position position="388"/>
    </location>
    <ligand>
        <name>Mn(2+)</name>
        <dbReference type="ChEBI" id="CHEBI:29035"/>
        <label>2</label>
    </ligand>
</feature>
<feature type="active site" description="Proton donor" evidence="2">
    <location>
        <position position="442"/>
    </location>
</feature>
<dbReference type="Gene3D" id="2.60.120.10">
    <property type="entry name" value="Jelly Rolls"/>
    <property type="match status" value="2"/>
</dbReference>
<organism evidence="7 8">
    <name type="scientific">Crucibulum laeve</name>
    <dbReference type="NCBI Taxonomy" id="68775"/>
    <lineage>
        <taxon>Eukaryota</taxon>
        <taxon>Fungi</taxon>
        <taxon>Dikarya</taxon>
        <taxon>Basidiomycota</taxon>
        <taxon>Agaricomycotina</taxon>
        <taxon>Agaricomycetes</taxon>
        <taxon>Agaricomycetidae</taxon>
        <taxon>Agaricales</taxon>
        <taxon>Agaricineae</taxon>
        <taxon>Nidulariaceae</taxon>
        <taxon>Crucibulum</taxon>
    </lineage>
</organism>
<protein>
    <submittedName>
        <fullName evidence="7">Bicupin oxalate decarboxylase/oxidase</fullName>
    </submittedName>
</protein>
<evidence type="ECO:0000256" key="4">
    <source>
        <dbReference type="SAM" id="MobiDB-lite"/>
    </source>
</evidence>
<evidence type="ECO:0000256" key="1">
    <source>
        <dbReference type="ARBA" id="ARBA00022723"/>
    </source>
</evidence>
<name>A0A5C3LUQ6_9AGAR</name>
<dbReference type="PANTHER" id="PTHR35848:SF9">
    <property type="entry name" value="SLL1358 PROTEIN"/>
    <property type="match status" value="1"/>
</dbReference>
<dbReference type="SMART" id="SM00835">
    <property type="entry name" value="Cupin_1"/>
    <property type="match status" value="2"/>
</dbReference>
<dbReference type="InterPro" id="IPR006045">
    <property type="entry name" value="Cupin_1"/>
</dbReference>
<evidence type="ECO:0000313" key="8">
    <source>
        <dbReference type="Proteomes" id="UP000308652"/>
    </source>
</evidence>
<dbReference type="NCBIfam" id="TIGR03404">
    <property type="entry name" value="bicupin_oxalic"/>
    <property type="match status" value="1"/>
</dbReference>
<accession>A0A5C3LUQ6</accession>
<evidence type="ECO:0000313" key="7">
    <source>
        <dbReference type="EMBL" id="TFK36133.1"/>
    </source>
</evidence>